<dbReference type="EMBL" id="JAKJSC010000001">
    <property type="protein sequence ID" value="MDE5416899.1"/>
    <property type="molecule type" value="Genomic_DNA"/>
</dbReference>
<feature type="domain" description="Glycosyl hydrolase family 30 beta sandwich" evidence="7">
    <location>
        <begin position="431"/>
        <end position="491"/>
    </location>
</feature>
<evidence type="ECO:0000259" key="7">
    <source>
        <dbReference type="Pfam" id="PF17189"/>
    </source>
</evidence>
<comment type="similarity">
    <text evidence="1 4">Belongs to the glycosyl hydrolase 30 family.</text>
</comment>
<dbReference type="RefSeq" id="WP_275108237.1">
    <property type="nucleotide sequence ID" value="NZ_JAKJSC010000001.1"/>
</dbReference>
<dbReference type="InterPro" id="IPR033453">
    <property type="entry name" value="Glyco_hydro_30_TIM-barrel"/>
</dbReference>
<evidence type="ECO:0008006" key="10">
    <source>
        <dbReference type="Google" id="ProtNLM"/>
    </source>
</evidence>
<evidence type="ECO:0000256" key="5">
    <source>
        <dbReference type="SAM" id="SignalP"/>
    </source>
</evidence>
<evidence type="ECO:0000256" key="2">
    <source>
        <dbReference type="ARBA" id="ARBA00022729"/>
    </source>
</evidence>
<keyword evidence="4" id="KW-0326">Glycosidase</keyword>
<evidence type="ECO:0000259" key="6">
    <source>
        <dbReference type="Pfam" id="PF02055"/>
    </source>
</evidence>
<dbReference type="Pfam" id="PF17189">
    <property type="entry name" value="Glyco_hydro_30C"/>
    <property type="match status" value="1"/>
</dbReference>
<keyword evidence="2 5" id="KW-0732">Signal</keyword>
<feature type="signal peptide" evidence="5">
    <location>
        <begin position="1"/>
        <end position="21"/>
    </location>
</feature>
<protein>
    <recommendedName>
        <fullName evidence="10">Glycosyl hydrolase family 30</fullName>
    </recommendedName>
</protein>
<evidence type="ECO:0000256" key="3">
    <source>
        <dbReference type="ARBA" id="ARBA00022801"/>
    </source>
</evidence>
<organism evidence="8 9">
    <name type="scientific">Paralabilibaculum antarcticum</name>
    <dbReference type="NCBI Taxonomy" id="2912572"/>
    <lineage>
        <taxon>Bacteria</taxon>
        <taxon>Pseudomonadati</taxon>
        <taxon>Bacteroidota</taxon>
        <taxon>Bacteroidia</taxon>
        <taxon>Marinilabiliales</taxon>
        <taxon>Marinifilaceae</taxon>
        <taxon>Paralabilibaculum</taxon>
    </lineage>
</organism>
<dbReference type="InterPro" id="IPR001139">
    <property type="entry name" value="Glyco_hydro_30"/>
</dbReference>
<evidence type="ECO:0000256" key="4">
    <source>
        <dbReference type="RuleBase" id="RU361188"/>
    </source>
</evidence>
<gene>
    <name evidence="8" type="ORF">L3049_02685</name>
</gene>
<comment type="caution">
    <text evidence="8">The sequence shown here is derived from an EMBL/GenBank/DDBJ whole genome shotgun (WGS) entry which is preliminary data.</text>
</comment>
<dbReference type="PANTHER" id="PTHR11069">
    <property type="entry name" value="GLUCOSYLCERAMIDASE"/>
    <property type="match status" value="1"/>
</dbReference>
<dbReference type="SUPFAM" id="SSF51445">
    <property type="entry name" value="(Trans)glycosidases"/>
    <property type="match status" value="1"/>
</dbReference>
<dbReference type="InterPro" id="IPR017853">
    <property type="entry name" value="GH"/>
</dbReference>
<sequence>MKNLKHYLSFLFILVLMGCNAKQNELPVDVYETSASGNKLTKITEFSAGNEAVTIQILPDEKYQTITGFGGSFTESSAYLLNQLSPKNRHLILDAYFGSDGAKYSLTRTHINSCDFSLSNYSYAPVAGDMALENFSIKEDQDDIIPMIKAAMELSEDGFKILSSPWTAPPWMKDNKDWKGGKLLPEYYDTWALFFSKYIDAYKSEGIDIWGLTVENEPLGNNSNWESMHYTPEEMVEFVSKHLGPKLKDHSHNVKILGYDQNRDELKEWADIMYKDEESAKYFDGMAIHWYASTYDYMPDVLQYTHDKAPNKLMIQSEACVDAEVPHWNDDAWYWKKEATDWGWDWAPDDQKYLHPKYVPVYRYARDIIGCLNNWVQGWVDWNMVLDTQGGPNWASNWCLAPVIVDPAKDEVYFTPMYYTLAHFSKYIRPGAVRIGFENSDDDLMMTAAQNPDGSIALVILNMKEEAKNMKISLGNRSVDVQINAQALQTVIIPV</sequence>
<dbReference type="Proteomes" id="UP001528920">
    <property type="component" value="Unassembled WGS sequence"/>
</dbReference>
<proteinExistence type="inferred from homology"/>
<dbReference type="Gene3D" id="3.20.20.80">
    <property type="entry name" value="Glycosidases"/>
    <property type="match status" value="1"/>
</dbReference>
<feature type="domain" description="Glycosyl hydrolase family 30 TIM-barrel" evidence="6">
    <location>
        <begin position="66"/>
        <end position="428"/>
    </location>
</feature>
<dbReference type="PANTHER" id="PTHR11069:SF23">
    <property type="entry name" value="LYSOSOMAL ACID GLUCOSYLCERAMIDASE"/>
    <property type="match status" value="1"/>
</dbReference>
<evidence type="ECO:0000313" key="9">
    <source>
        <dbReference type="Proteomes" id="UP001528920"/>
    </source>
</evidence>
<keyword evidence="3 4" id="KW-0378">Hydrolase</keyword>
<evidence type="ECO:0000256" key="1">
    <source>
        <dbReference type="ARBA" id="ARBA00005382"/>
    </source>
</evidence>
<dbReference type="PRINTS" id="PR00843">
    <property type="entry name" value="GLHYDRLASE30"/>
</dbReference>
<accession>A0ABT5VN88</accession>
<dbReference type="PROSITE" id="PS51257">
    <property type="entry name" value="PROKAR_LIPOPROTEIN"/>
    <property type="match status" value="1"/>
</dbReference>
<evidence type="ECO:0000313" key="8">
    <source>
        <dbReference type="EMBL" id="MDE5416899.1"/>
    </source>
</evidence>
<dbReference type="InterPro" id="IPR013780">
    <property type="entry name" value="Glyco_hydro_b"/>
</dbReference>
<reference evidence="8 9" key="1">
    <citation type="submission" date="2022-01" db="EMBL/GenBank/DDBJ databases">
        <title>Labilibaculum sp. nov, a marine bacterium isolated from Antarctica.</title>
        <authorList>
            <person name="Dai W."/>
        </authorList>
    </citation>
    <scope>NUCLEOTIDE SEQUENCE [LARGE SCALE GENOMIC DNA]</scope>
    <source>
        <strain evidence="8 9">DW002</strain>
    </source>
</reference>
<feature type="chain" id="PRO_5046980661" description="Glycosyl hydrolase family 30" evidence="5">
    <location>
        <begin position="22"/>
        <end position="495"/>
    </location>
</feature>
<dbReference type="Gene3D" id="2.60.40.1180">
    <property type="entry name" value="Golgi alpha-mannosidase II"/>
    <property type="match status" value="1"/>
</dbReference>
<name>A0ABT5VN88_9BACT</name>
<dbReference type="InterPro" id="IPR033452">
    <property type="entry name" value="GH30_C"/>
</dbReference>
<keyword evidence="9" id="KW-1185">Reference proteome</keyword>
<dbReference type="Pfam" id="PF02055">
    <property type="entry name" value="Glyco_hydro_30"/>
    <property type="match status" value="1"/>
</dbReference>